<evidence type="ECO:0008006" key="3">
    <source>
        <dbReference type="Google" id="ProtNLM"/>
    </source>
</evidence>
<dbReference type="SUPFAM" id="SSF52091">
    <property type="entry name" value="SpoIIaa-like"/>
    <property type="match status" value="1"/>
</dbReference>
<organism evidence="1 2">
    <name type="scientific">Flavobacterium seoulense</name>
    <dbReference type="NCBI Taxonomy" id="1492738"/>
    <lineage>
        <taxon>Bacteria</taxon>
        <taxon>Pseudomonadati</taxon>
        <taxon>Bacteroidota</taxon>
        <taxon>Flavobacteriia</taxon>
        <taxon>Flavobacteriales</taxon>
        <taxon>Flavobacteriaceae</taxon>
        <taxon>Flavobacterium</taxon>
    </lineage>
</organism>
<proteinExistence type="predicted"/>
<protein>
    <recommendedName>
        <fullName evidence="3">STAS/SEC14 domain-containing protein</fullName>
    </recommendedName>
</protein>
<dbReference type="eggNOG" id="ENOG5032UBY">
    <property type="taxonomic scope" value="Bacteria"/>
</dbReference>
<evidence type="ECO:0000313" key="1">
    <source>
        <dbReference type="EMBL" id="KDN55966.1"/>
    </source>
</evidence>
<dbReference type="PATRIC" id="fig|1492738.3.peg.858"/>
<dbReference type="STRING" id="1492738.FEM21_08650"/>
<keyword evidence="2" id="KW-1185">Reference proteome</keyword>
<accession>A0A066WQ67</accession>
<dbReference type="InterPro" id="IPR036513">
    <property type="entry name" value="STAS_dom_sf"/>
</dbReference>
<reference evidence="1 2" key="1">
    <citation type="submission" date="2014-05" db="EMBL/GenBank/DDBJ databases">
        <title>Genome Sequence of Flavobacterium sp. EM1321.</title>
        <authorList>
            <person name="Shin S.-K."/>
            <person name="Yi H."/>
        </authorList>
    </citation>
    <scope>NUCLEOTIDE SEQUENCE [LARGE SCALE GENOMIC DNA]</scope>
    <source>
        <strain evidence="1 2">EM1321</strain>
    </source>
</reference>
<evidence type="ECO:0000313" key="2">
    <source>
        <dbReference type="Proteomes" id="UP000027064"/>
    </source>
</evidence>
<sequence length="137" mass="15752">MNDIFEKNKSIMITTLQNIPDNVAAFEASGTVTQADFENVVFPTVAEKVKVFDELNYLLYLNTGIEDFTFKAWLQDLLLGIKNLTKWNRCAIITDNNTVQNFTEIFSILMPGEFRPFPKEKLEEAIFWCANGDEKKD</sequence>
<dbReference type="Gene3D" id="3.40.50.10600">
    <property type="entry name" value="SpoIIaa-like domains"/>
    <property type="match status" value="1"/>
</dbReference>
<dbReference type="AlphaFoldDB" id="A0A066WQ67"/>
<gene>
    <name evidence="1" type="ORF">FEM21_08650</name>
</gene>
<name>A0A066WQ67_9FLAO</name>
<comment type="caution">
    <text evidence="1">The sequence shown here is derived from an EMBL/GenBank/DDBJ whole genome shotgun (WGS) entry which is preliminary data.</text>
</comment>
<dbReference type="RefSeq" id="WP_236353516.1">
    <property type="nucleotide sequence ID" value="NZ_JNCA01000007.1"/>
</dbReference>
<dbReference type="EMBL" id="JNCA01000007">
    <property type="protein sequence ID" value="KDN55966.1"/>
    <property type="molecule type" value="Genomic_DNA"/>
</dbReference>
<dbReference type="Proteomes" id="UP000027064">
    <property type="component" value="Unassembled WGS sequence"/>
</dbReference>
<dbReference type="InterPro" id="IPR021866">
    <property type="entry name" value="SpoIIAA-like"/>
</dbReference>
<dbReference type="Pfam" id="PF11964">
    <property type="entry name" value="SpoIIAA-like"/>
    <property type="match status" value="1"/>
</dbReference>
<dbReference type="InterPro" id="IPR038396">
    <property type="entry name" value="SpoIIAA-like_sf"/>
</dbReference>